<feature type="compositionally biased region" description="Basic and acidic residues" evidence="11">
    <location>
        <begin position="245"/>
        <end position="257"/>
    </location>
</feature>
<dbReference type="Pfam" id="PF02376">
    <property type="entry name" value="CUT"/>
    <property type="match status" value="2"/>
</dbReference>
<dbReference type="Proteomes" id="UP001434883">
    <property type="component" value="Unassembled WGS sequence"/>
</dbReference>
<sequence>MFVTLLLASAHQRQAQMKLSSPSWNRPKESCRCRKPVSSSLFPHLQGSQSVKDGHYVCVSPDGPFPLLLIDLSHAQPSYTGLKGGGGGGIGSGGGSGSDEAIRSILEQARREMEAQQAALEPILKASSASSSSASLSQRDILSSTLTAPLPPYNPLALSLKKPPSSHLSSPPSPSPVLDFSSGGKREGRASSGIDMSADGAFRLGRSSEGTARPGSAIGGGYWREQWWSNMHSDHRRTMSSQVGEENHNQEDSKEGILSDSLTRHKPWNKLNQRSREPSYLRMQTWLNGDQGQNAHIQQAQNQAEGTPKTSASCSPAPESPLSSAEESVNGLAGDPLASQSSSLKPPSEDPSGQRLFGETILGLTQGSVSDLLARPKPWHKLSLKGREPFVRMQLWLQDPHSVEKLMDMKRLEKKAYMKRRLSSLSDGHSVEGVLSGPDYMQGSQSPGGQQQLKKARVVLGPEEKEALKKAYQQKPYPSPKTIEELASQLNLKTNFDTGLNLCFYSRSRIRRELFIEEIQAAGGVGPGSEGGSPSLRGCKSGEGDSCDGTESEGTVETRQGLGIGLEDHRGACKDQGMEVESEAGASNNSPAQLDCTTSGLAGPGSSCGQSGLGIFSLTEASSTSSASNTNIPSSGPARNPRDNNLRKKKAANLNNIIHRLEKAASKEDPSEWEF</sequence>
<dbReference type="PANTHER" id="PTHR14043">
    <property type="entry name" value="CCAAT DISPLACEMENT PROTEIN-RELATED"/>
    <property type="match status" value="1"/>
</dbReference>
<evidence type="ECO:0000259" key="12">
    <source>
        <dbReference type="PROSITE" id="PS51042"/>
    </source>
</evidence>
<dbReference type="Pfam" id="PF00046">
    <property type="entry name" value="Homeodomain"/>
    <property type="match status" value="1"/>
</dbReference>
<keyword evidence="6 10" id="KW-0238">DNA-binding</keyword>
<evidence type="ECO:0000256" key="1">
    <source>
        <dbReference type="ARBA" id="ARBA00004123"/>
    </source>
</evidence>
<feature type="region of interest" description="Disordered" evidence="11">
    <location>
        <begin position="235"/>
        <end position="276"/>
    </location>
</feature>
<comment type="subcellular location">
    <subcellularLocation>
        <location evidence="1 10">Nucleus</location>
    </subcellularLocation>
</comment>
<dbReference type="InterPro" id="IPR003350">
    <property type="entry name" value="CUT_dom"/>
</dbReference>
<evidence type="ECO:0000256" key="2">
    <source>
        <dbReference type="ARBA" id="ARBA00008190"/>
    </source>
</evidence>
<evidence type="ECO:0000256" key="8">
    <source>
        <dbReference type="ARBA" id="ARBA00023163"/>
    </source>
</evidence>
<feature type="region of interest" description="Disordered" evidence="11">
    <location>
        <begin position="523"/>
        <end position="557"/>
    </location>
</feature>
<evidence type="ECO:0000256" key="3">
    <source>
        <dbReference type="ARBA" id="ARBA00022737"/>
    </source>
</evidence>
<dbReference type="SMART" id="SM00389">
    <property type="entry name" value="HOX"/>
    <property type="match status" value="1"/>
</dbReference>
<keyword evidence="14" id="KW-1185">Reference proteome</keyword>
<evidence type="ECO:0000256" key="4">
    <source>
        <dbReference type="ARBA" id="ARBA00023015"/>
    </source>
</evidence>
<evidence type="ECO:0000256" key="9">
    <source>
        <dbReference type="ARBA" id="ARBA00023242"/>
    </source>
</evidence>
<keyword evidence="5" id="KW-0175">Coiled coil</keyword>
<dbReference type="SMART" id="SM01109">
    <property type="entry name" value="CUT"/>
    <property type="match status" value="2"/>
</dbReference>
<evidence type="ECO:0000313" key="13">
    <source>
        <dbReference type="EMBL" id="MEQ2217224.1"/>
    </source>
</evidence>
<accession>A0ABV0S9P6</accession>
<feature type="region of interest" description="Disordered" evidence="11">
    <location>
        <begin position="621"/>
        <end position="649"/>
    </location>
</feature>
<reference evidence="13 14" key="1">
    <citation type="submission" date="2021-06" db="EMBL/GenBank/DDBJ databases">
        <authorList>
            <person name="Palmer J.M."/>
        </authorList>
    </citation>
    <scope>NUCLEOTIDE SEQUENCE [LARGE SCALE GENOMIC DNA]</scope>
    <source>
        <strain evidence="13 14">XC_2019</strain>
        <tissue evidence="13">Muscle</tissue>
    </source>
</reference>
<evidence type="ECO:0000256" key="5">
    <source>
        <dbReference type="ARBA" id="ARBA00023054"/>
    </source>
</evidence>
<dbReference type="SUPFAM" id="SSF46689">
    <property type="entry name" value="Homeodomain-like"/>
    <property type="match status" value="1"/>
</dbReference>
<evidence type="ECO:0000256" key="6">
    <source>
        <dbReference type="ARBA" id="ARBA00023125"/>
    </source>
</evidence>
<dbReference type="InterPro" id="IPR009057">
    <property type="entry name" value="Homeodomain-like_sf"/>
</dbReference>
<keyword evidence="4" id="KW-0805">Transcription regulation</keyword>
<keyword evidence="8" id="KW-0804">Transcription</keyword>
<name>A0ABV0S9P6_9TELE</name>
<dbReference type="InterPro" id="IPR001356">
    <property type="entry name" value="HD"/>
</dbReference>
<dbReference type="SUPFAM" id="SSF47413">
    <property type="entry name" value="lambda repressor-like DNA-binding domains"/>
    <property type="match status" value="2"/>
</dbReference>
<feature type="compositionally biased region" description="Low complexity" evidence="11">
    <location>
        <begin position="621"/>
        <end position="635"/>
    </location>
</feature>
<evidence type="ECO:0000256" key="7">
    <source>
        <dbReference type="ARBA" id="ARBA00023155"/>
    </source>
</evidence>
<feature type="compositionally biased region" description="Low complexity" evidence="11">
    <location>
        <begin position="311"/>
        <end position="328"/>
    </location>
</feature>
<feature type="region of interest" description="Disordered" evidence="11">
    <location>
        <begin position="295"/>
        <end position="355"/>
    </location>
</feature>
<dbReference type="Gene3D" id="1.10.10.60">
    <property type="entry name" value="Homeodomain-like"/>
    <property type="match status" value="1"/>
</dbReference>
<evidence type="ECO:0000256" key="10">
    <source>
        <dbReference type="RuleBase" id="RU000682"/>
    </source>
</evidence>
<feature type="domain" description="CUT" evidence="12">
    <location>
        <begin position="325"/>
        <end position="412"/>
    </location>
</feature>
<protein>
    <recommendedName>
        <fullName evidence="12">CUT domain-containing protein</fullName>
    </recommendedName>
</protein>
<dbReference type="PROSITE" id="PS51042">
    <property type="entry name" value="CUT"/>
    <property type="match status" value="1"/>
</dbReference>
<gene>
    <name evidence="13" type="ORF">XENOCAPTIV_030953</name>
</gene>
<proteinExistence type="inferred from homology"/>
<feature type="region of interest" description="Disordered" evidence="11">
    <location>
        <begin position="433"/>
        <end position="452"/>
    </location>
</feature>
<keyword evidence="3" id="KW-0677">Repeat</keyword>
<feature type="region of interest" description="Disordered" evidence="11">
    <location>
        <begin position="157"/>
        <end position="197"/>
    </location>
</feature>
<dbReference type="PANTHER" id="PTHR14043:SF4">
    <property type="entry name" value="HOMEOBOX PROTEIN CUT-LIKE 1"/>
    <property type="match status" value="1"/>
</dbReference>
<feature type="compositionally biased region" description="Low complexity" evidence="11">
    <location>
        <begin position="157"/>
        <end position="182"/>
    </location>
</feature>
<dbReference type="CDD" id="cd00086">
    <property type="entry name" value="homeodomain"/>
    <property type="match status" value="1"/>
</dbReference>
<dbReference type="InterPro" id="IPR010982">
    <property type="entry name" value="Lambda_DNA-bd_dom_sf"/>
</dbReference>
<comment type="caution">
    <text evidence="13">The sequence shown here is derived from an EMBL/GenBank/DDBJ whole genome shotgun (WGS) entry which is preliminary data.</text>
</comment>
<organism evidence="13 14">
    <name type="scientific">Xenoophorus captivus</name>
    <dbReference type="NCBI Taxonomy" id="1517983"/>
    <lineage>
        <taxon>Eukaryota</taxon>
        <taxon>Metazoa</taxon>
        <taxon>Chordata</taxon>
        <taxon>Craniata</taxon>
        <taxon>Vertebrata</taxon>
        <taxon>Euteleostomi</taxon>
        <taxon>Actinopterygii</taxon>
        <taxon>Neopterygii</taxon>
        <taxon>Teleostei</taxon>
        <taxon>Neoteleostei</taxon>
        <taxon>Acanthomorphata</taxon>
        <taxon>Ovalentaria</taxon>
        <taxon>Atherinomorphae</taxon>
        <taxon>Cyprinodontiformes</taxon>
        <taxon>Goodeidae</taxon>
        <taxon>Xenoophorus</taxon>
    </lineage>
</organism>
<dbReference type="Gene3D" id="1.10.260.40">
    <property type="entry name" value="lambda repressor-like DNA-binding domains"/>
    <property type="match status" value="2"/>
</dbReference>
<feature type="compositionally biased region" description="Low complexity" evidence="11">
    <location>
        <begin position="295"/>
        <end position="304"/>
    </location>
</feature>
<evidence type="ECO:0000256" key="11">
    <source>
        <dbReference type="SAM" id="MobiDB-lite"/>
    </source>
</evidence>
<keyword evidence="7 10" id="KW-0371">Homeobox</keyword>
<comment type="similarity">
    <text evidence="2">Belongs to the CUT homeobox family.</text>
</comment>
<keyword evidence="9 10" id="KW-0539">Nucleus</keyword>
<feature type="compositionally biased region" description="Low complexity" evidence="11">
    <location>
        <begin position="442"/>
        <end position="452"/>
    </location>
</feature>
<dbReference type="EMBL" id="JAHRIN010075719">
    <property type="protein sequence ID" value="MEQ2217224.1"/>
    <property type="molecule type" value="Genomic_DNA"/>
</dbReference>
<evidence type="ECO:0000313" key="14">
    <source>
        <dbReference type="Proteomes" id="UP001434883"/>
    </source>
</evidence>